<comment type="caution">
    <text evidence="2">The sequence shown here is derived from an EMBL/GenBank/DDBJ whole genome shotgun (WGS) entry which is preliminary data.</text>
</comment>
<name>A0A0B2VQY5_TOXCA</name>
<keyword evidence="1" id="KW-0812">Transmembrane</keyword>
<feature type="transmembrane region" description="Helical" evidence="1">
    <location>
        <begin position="60"/>
        <end position="81"/>
    </location>
</feature>
<proteinExistence type="predicted"/>
<dbReference type="AlphaFoldDB" id="A0A0B2VQY5"/>
<keyword evidence="3" id="KW-1185">Reference proteome</keyword>
<gene>
    <name evidence="2" type="ORF">Tcan_12274</name>
</gene>
<dbReference type="EMBL" id="JPKZ01001140">
    <property type="protein sequence ID" value="KHN83724.1"/>
    <property type="molecule type" value="Genomic_DNA"/>
</dbReference>
<dbReference type="Proteomes" id="UP000031036">
    <property type="component" value="Unassembled WGS sequence"/>
</dbReference>
<protein>
    <submittedName>
        <fullName evidence="2">Uncharacterized protein</fullName>
    </submittedName>
</protein>
<reference evidence="2 3" key="1">
    <citation type="submission" date="2014-11" db="EMBL/GenBank/DDBJ databases">
        <title>Genetic blueprint of the zoonotic pathogen Toxocara canis.</title>
        <authorList>
            <person name="Zhu X.-Q."/>
            <person name="Korhonen P.K."/>
            <person name="Cai H."/>
            <person name="Young N.D."/>
            <person name="Nejsum P."/>
            <person name="von Samson-Himmelstjerna G."/>
            <person name="Boag P.R."/>
            <person name="Tan P."/>
            <person name="Li Q."/>
            <person name="Min J."/>
            <person name="Yang Y."/>
            <person name="Wang X."/>
            <person name="Fang X."/>
            <person name="Hall R.S."/>
            <person name="Hofmann A."/>
            <person name="Sternberg P.W."/>
            <person name="Jex A.R."/>
            <person name="Gasser R.B."/>
        </authorList>
    </citation>
    <scope>NUCLEOTIDE SEQUENCE [LARGE SCALE GENOMIC DNA]</scope>
    <source>
        <strain evidence="2">PN_DK_2014</strain>
    </source>
</reference>
<keyword evidence="1" id="KW-1133">Transmembrane helix</keyword>
<evidence type="ECO:0000256" key="1">
    <source>
        <dbReference type="SAM" id="Phobius"/>
    </source>
</evidence>
<accession>A0A0B2VQY5</accession>
<organism evidence="2 3">
    <name type="scientific">Toxocara canis</name>
    <name type="common">Canine roundworm</name>
    <dbReference type="NCBI Taxonomy" id="6265"/>
    <lineage>
        <taxon>Eukaryota</taxon>
        <taxon>Metazoa</taxon>
        <taxon>Ecdysozoa</taxon>
        <taxon>Nematoda</taxon>
        <taxon>Chromadorea</taxon>
        <taxon>Rhabditida</taxon>
        <taxon>Spirurina</taxon>
        <taxon>Ascaridomorpha</taxon>
        <taxon>Ascaridoidea</taxon>
        <taxon>Toxocaridae</taxon>
        <taxon>Toxocara</taxon>
    </lineage>
</organism>
<evidence type="ECO:0000313" key="3">
    <source>
        <dbReference type="Proteomes" id="UP000031036"/>
    </source>
</evidence>
<evidence type="ECO:0000313" key="2">
    <source>
        <dbReference type="EMBL" id="KHN83724.1"/>
    </source>
</evidence>
<keyword evidence="1" id="KW-0472">Membrane</keyword>
<dbReference type="OrthoDB" id="5802415at2759"/>
<sequence length="219" mass="24224">MPSLAATLSPCNLKRVHLCGSAEAREDIVRPSHPEAPSHCAPLFRALVQNQWAYAQYLKLTALFVIAISHVLYMSSFLNVFSALMDYADGLDAKVTAFQSYPLRHQIELLADMRVVDLVAFSTLPALLLARSMLIESIGEHLPDVLRQMEQIPSTSELTDALGCSLTDTENVRSCSSFLSRKEADAGCKVLIKDVDGENWNHWAPRGVYDAFCFMATTS</sequence>